<keyword evidence="6" id="KW-1185">Reference proteome</keyword>
<dbReference type="SUPFAM" id="SSF75217">
    <property type="entry name" value="alpha/beta knot"/>
    <property type="match status" value="1"/>
</dbReference>
<dbReference type="GO" id="GO:0032259">
    <property type="term" value="P:methylation"/>
    <property type="evidence" value="ECO:0007669"/>
    <property type="project" value="UniProtKB-KW"/>
</dbReference>
<evidence type="ECO:0000313" key="5">
    <source>
        <dbReference type="EMBL" id="ERS92792.1"/>
    </source>
</evidence>
<comment type="similarity">
    <text evidence="1">Belongs to the class IV-like SAM-binding methyltransferase superfamily. RNA methyltransferase TrmH family.</text>
</comment>
<dbReference type="GO" id="GO:0008168">
    <property type="term" value="F:methyltransferase activity"/>
    <property type="evidence" value="ECO:0007669"/>
    <property type="project" value="UniProtKB-KW"/>
</dbReference>
<evidence type="ECO:0000313" key="6">
    <source>
        <dbReference type="Proteomes" id="UP000017131"/>
    </source>
</evidence>
<accession>A0ABN0PB58</accession>
<dbReference type="InterPro" id="IPR051259">
    <property type="entry name" value="rRNA_Methyltransferase"/>
</dbReference>
<keyword evidence="2 5" id="KW-0489">Methyltransferase</keyword>
<dbReference type="EMBL" id="AXDY01000009">
    <property type="protein sequence ID" value="ERS92792.1"/>
    <property type="molecule type" value="Genomic_DNA"/>
</dbReference>
<sequence>MEQITSPQNTKVKQANKLKKKKERDKTGLLLVEGTHLIEEAVQSQLSVKQLFVVEPERFDAQLIEAAEEAFHINFKVAESLSGTVTPQGIFAVIEKPEVASHIAEAKQVLLLDRIQDPGNLGTLIRTADAAALDLIVLSPGTADAYQDKVLRSSQGSVFHLPIVTQPIEEFINQFDGPVYGTALEDAVNFNEEDAQSSFALLLGNEGQGVDSALLSHTTKRLTIPMYGAAESLNVAIAGSILIYKLKG</sequence>
<dbReference type="PANTHER" id="PTHR43191">
    <property type="entry name" value="RRNA METHYLTRANSFERASE 3"/>
    <property type="match status" value="1"/>
</dbReference>
<dbReference type="RefSeq" id="WP_023015928.1">
    <property type="nucleotide sequence ID" value="NZ_AXDY01000009.1"/>
</dbReference>
<dbReference type="InterPro" id="IPR013123">
    <property type="entry name" value="SpoU_subst-bd"/>
</dbReference>
<organism evidence="5 6">
    <name type="scientific">Staphylococcus simulans UMC-CNS-990</name>
    <dbReference type="NCBI Taxonomy" id="1405498"/>
    <lineage>
        <taxon>Bacteria</taxon>
        <taxon>Bacillati</taxon>
        <taxon>Bacillota</taxon>
        <taxon>Bacilli</taxon>
        <taxon>Bacillales</taxon>
        <taxon>Staphylococcaceae</taxon>
        <taxon>Staphylococcus</taxon>
    </lineage>
</organism>
<dbReference type="InterPro" id="IPR029064">
    <property type="entry name" value="Ribosomal_eL30-like_sf"/>
</dbReference>
<evidence type="ECO:0000256" key="2">
    <source>
        <dbReference type="ARBA" id="ARBA00022603"/>
    </source>
</evidence>
<dbReference type="InterPro" id="IPR029026">
    <property type="entry name" value="tRNA_m1G_MTases_N"/>
</dbReference>
<dbReference type="Pfam" id="PF22435">
    <property type="entry name" value="MRM3-like_sub_bind"/>
    <property type="match status" value="1"/>
</dbReference>
<dbReference type="Gene3D" id="3.30.1330.30">
    <property type="match status" value="1"/>
</dbReference>
<evidence type="ECO:0000256" key="1">
    <source>
        <dbReference type="ARBA" id="ARBA00007228"/>
    </source>
</evidence>
<evidence type="ECO:0000256" key="3">
    <source>
        <dbReference type="ARBA" id="ARBA00022679"/>
    </source>
</evidence>
<reference evidence="5 6" key="1">
    <citation type="journal article" date="2013" name="Genome Announc.">
        <title>Draft Genome Sequence of Staphylococcus simulans UMC-CNS-990, Isolated from a Case of Chronic Bovine Mastitis.</title>
        <authorList>
            <person name="Calcutt M.J."/>
            <person name="Foecking M.F."/>
            <person name="Hsieh H.Y."/>
            <person name="Perry J."/>
            <person name="Stewart G.C."/>
            <person name="Middleton J.R."/>
        </authorList>
    </citation>
    <scope>NUCLEOTIDE SEQUENCE [LARGE SCALE GENOMIC DNA]</scope>
    <source>
        <strain evidence="5 6">UMC-CNS-990</strain>
    </source>
</reference>
<protein>
    <submittedName>
        <fullName evidence="5">RNA methyltransferase</fullName>
    </submittedName>
</protein>
<dbReference type="Proteomes" id="UP000017131">
    <property type="component" value="Unassembled WGS sequence"/>
</dbReference>
<name>A0ABN0PB58_STASI</name>
<feature type="domain" description="RNA 2-O ribose methyltransferase substrate binding" evidence="4">
    <location>
        <begin position="31"/>
        <end position="100"/>
    </location>
</feature>
<dbReference type="PANTHER" id="PTHR43191:SF2">
    <property type="entry name" value="RRNA METHYLTRANSFERASE 3, MITOCHONDRIAL"/>
    <property type="match status" value="1"/>
</dbReference>
<proteinExistence type="inferred from homology"/>
<dbReference type="Pfam" id="PF00588">
    <property type="entry name" value="SpoU_methylase"/>
    <property type="match status" value="1"/>
</dbReference>
<dbReference type="SMART" id="SM00967">
    <property type="entry name" value="SpoU_sub_bind"/>
    <property type="match status" value="1"/>
</dbReference>
<dbReference type="CDD" id="cd18095">
    <property type="entry name" value="SpoU-like_rRNA-MTase"/>
    <property type="match status" value="1"/>
</dbReference>
<evidence type="ECO:0000259" key="4">
    <source>
        <dbReference type="SMART" id="SM00967"/>
    </source>
</evidence>
<dbReference type="Gene3D" id="3.40.1280.10">
    <property type="match status" value="1"/>
</dbReference>
<comment type="caution">
    <text evidence="5">The sequence shown here is derived from an EMBL/GenBank/DDBJ whole genome shotgun (WGS) entry which is preliminary data.</text>
</comment>
<gene>
    <name evidence="5" type="ORF">SSIM_09865</name>
</gene>
<dbReference type="SUPFAM" id="SSF55315">
    <property type="entry name" value="L30e-like"/>
    <property type="match status" value="1"/>
</dbReference>
<dbReference type="InterPro" id="IPR001537">
    <property type="entry name" value="SpoU_MeTrfase"/>
</dbReference>
<dbReference type="InterPro" id="IPR053888">
    <property type="entry name" value="MRM3-like_sub_bind"/>
</dbReference>
<dbReference type="InterPro" id="IPR029028">
    <property type="entry name" value="Alpha/beta_knot_MTases"/>
</dbReference>
<keyword evidence="3" id="KW-0808">Transferase</keyword>